<evidence type="ECO:0000256" key="1">
    <source>
        <dbReference type="ARBA" id="ARBA00004123"/>
    </source>
</evidence>
<dbReference type="EMBL" id="KB445556">
    <property type="protein sequence ID" value="EMC95913.1"/>
    <property type="molecule type" value="Genomic_DNA"/>
</dbReference>
<dbReference type="SUPFAM" id="SSF117856">
    <property type="entry name" value="AF0104/ALDC/Ptd012-like"/>
    <property type="match status" value="1"/>
</dbReference>
<dbReference type="RefSeq" id="XP_007677227.1">
    <property type="nucleotide sequence ID" value="XM_007679037.1"/>
</dbReference>
<keyword evidence="5" id="KW-0862">Zinc</keyword>
<evidence type="ECO:0000256" key="4">
    <source>
        <dbReference type="ARBA" id="ARBA00022801"/>
    </source>
</evidence>
<feature type="domain" description="DUF1907" evidence="7">
    <location>
        <begin position="19"/>
        <end position="313"/>
    </location>
</feature>
<keyword evidence="6" id="KW-0539">Nucleus</keyword>
<accession>M2MWI9</accession>
<comment type="subunit">
    <text evidence="2">Monomer.</text>
</comment>
<keyword evidence="4" id="KW-0378">Hydrolase</keyword>
<dbReference type="InterPro" id="IPR015021">
    <property type="entry name" value="C11orf54_DUF1907"/>
</dbReference>
<protein>
    <recommendedName>
        <fullName evidence="7">DUF1907 domain-containing protein</fullName>
    </recommendedName>
</protein>
<dbReference type="OrthoDB" id="5119241at2759"/>
<dbReference type="GO" id="GO:0016788">
    <property type="term" value="F:hydrolase activity, acting on ester bonds"/>
    <property type="evidence" value="ECO:0007669"/>
    <property type="project" value="TreeGrafter"/>
</dbReference>
<dbReference type="KEGG" id="bcom:BAUCODRAFT_508526"/>
<dbReference type="Pfam" id="PF08925">
    <property type="entry name" value="DUF1907"/>
    <property type="match status" value="1"/>
</dbReference>
<keyword evidence="9" id="KW-1185">Reference proteome</keyword>
<comment type="subcellular location">
    <subcellularLocation>
        <location evidence="1">Nucleus</location>
    </subcellularLocation>
</comment>
<dbReference type="SMART" id="SM01168">
    <property type="entry name" value="DUF1907"/>
    <property type="match status" value="1"/>
</dbReference>
<keyword evidence="3" id="KW-0479">Metal-binding</keyword>
<dbReference type="GO" id="GO:0008270">
    <property type="term" value="F:zinc ion binding"/>
    <property type="evidence" value="ECO:0007669"/>
    <property type="project" value="TreeGrafter"/>
</dbReference>
<dbReference type="OMA" id="YHIMPDF"/>
<evidence type="ECO:0000256" key="2">
    <source>
        <dbReference type="ARBA" id="ARBA00011245"/>
    </source>
</evidence>
<evidence type="ECO:0000313" key="8">
    <source>
        <dbReference type="EMBL" id="EMC95913.1"/>
    </source>
</evidence>
<dbReference type="GeneID" id="19115018"/>
<evidence type="ECO:0000256" key="5">
    <source>
        <dbReference type="ARBA" id="ARBA00022833"/>
    </source>
</evidence>
<sequence length="326" mass="36224">MQTTRHLLSPPSLDELAQALHPALTANYEDASISVVDSPDLREAPYRLAARGLSGNECVADIGGQPHLFPRPRLEKKYSMLECAQCMEMSKDRGLLIGAGAGPFHVLGKNSELAPNLSWTDGFSKLENKTHFAMTGEHNTDVVCEPSPSTDCALMMNLYGSSGNAGPVLKVTARARKGEQKSFTECIRQALHQVYGDERQITLGGVFVIKRGKALFHVMPDFPPESELPWKEREQLNSWLTFHEFGSPMVCLTIFHSADPEKLGLRMEHTHAFSSDGKSEGGHYHFDLPVGDDGAEEIEYEAYFNTAKVLYRLDQPEVRPQQDLHN</sequence>
<evidence type="ECO:0000256" key="6">
    <source>
        <dbReference type="ARBA" id="ARBA00023242"/>
    </source>
</evidence>
<organism evidence="8 9">
    <name type="scientific">Baudoinia panamericana (strain UAMH 10762)</name>
    <name type="common">Angels' share fungus</name>
    <name type="synonym">Baudoinia compniacensis (strain UAMH 10762)</name>
    <dbReference type="NCBI Taxonomy" id="717646"/>
    <lineage>
        <taxon>Eukaryota</taxon>
        <taxon>Fungi</taxon>
        <taxon>Dikarya</taxon>
        <taxon>Ascomycota</taxon>
        <taxon>Pezizomycotina</taxon>
        <taxon>Dothideomycetes</taxon>
        <taxon>Dothideomycetidae</taxon>
        <taxon>Mycosphaerellales</taxon>
        <taxon>Teratosphaeriaceae</taxon>
        <taxon>Baudoinia</taxon>
    </lineage>
</organism>
<dbReference type="AlphaFoldDB" id="M2MWI9"/>
<dbReference type="eggNOG" id="KOG4048">
    <property type="taxonomic scope" value="Eukaryota"/>
</dbReference>
<dbReference type="PANTHER" id="PTHR13204:SF1">
    <property type="entry name" value="ESTER HYDROLASE C11ORF54"/>
    <property type="match status" value="1"/>
</dbReference>
<dbReference type="GO" id="GO:0005634">
    <property type="term" value="C:nucleus"/>
    <property type="evidence" value="ECO:0007669"/>
    <property type="project" value="UniProtKB-SubCell"/>
</dbReference>
<reference evidence="8 9" key="1">
    <citation type="journal article" date="2012" name="PLoS Pathog.">
        <title>Diverse lifestyles and strategies of plant pathogenesis encoded in the genomes of eighteen Dothideomycetes fungi.</title>
        <authorList>
            <person name="Ohm R.A."/>
            <person name="Feau N."/>
            <person name="Henrissat B."/>
            <person name="Schoch C.L."/>
            <person name="Horwitz B.A."/>
            <person name="Barry K.W."/>
            <person name="Condon B.J."/>
            <person name="Copeland A.C."/>
            <person name="Dhillon B."/>
            <person name="Glaser F."/>
            <person name="Hesse C.N."/>
            <person name="Kosti I."/>
            <person name="LaButti K."/>
            <person name="Lindquist E.A."/>
            <person name="Lucas S."/>
            <person name="Salamov A.A."/>
            <person name="Bradshaw R.E."/>
            <person name="Ciuffetti L."/>
            <person name="Hamelin R.C."/>
            <person name="Kema G.H.J."/>
            <person name="Lawrence C."/>
            <person name="Scott J.A."/>
            <person name="Spatafora J.W."/>
            <person name="Turgeon B.G."/>
            <person name="de Wit P.J.G.M."/>
            <person name="Zhong S."/>
            <person name="Goodwin S.B."/>
            <person name="Grigoriev I.V."/>
        </authorList>
    </citation>
    <scope>NUCLEOTIDE SEQUENCE [LARGE SCALE GENOMIC DNA]</scope>
    <source>
        <strain evidence="8 9">UAMH 10762</strain>
    </source>
</reference>
<evidence type="ECO:0000259" key="7">
    <source>
        <dbReference type="SMART" id="SM01168"/>
    </source>
</evidence>
<dbReference type="HOGENOM" id="CLU_055541_0_0_1"/>
<dbReference type="PANTHER" id="PTHR13204">
    <property type="entry name" value="PTD012 PROTEIN"/>
    <property type="match status" value="1"/>
</dbReference>
<proteinExistence type="predicted"/>
<evidence type="ECO:0000256" key="3">
    <source>
        <dbReference type="ARBA" id="ARBA00022723"/>
    </source>
</evidence>
<dbReference type="Proteomes" id="UP000011761">
    <property type="component" value="Unassembled WGS sequence"/>
</dbReference>
<evidence type="ECO:0000313" key="9">
    <source>
        <dbReference type="Proteomes" id="UP000011761"/>
    </source>
</evidence>
<dbReference type="CDD" id="cd17298">
    <property type="entry name" value="DUF1907"/>
    <property type="match status" value="1"/>
</dbReference>
<gene>
    <name evidence="8" type="ORF">BAUCODRAFT_508526</name>
</gene>
<name>M2MWI9_BAUPA</name>